<dbReference type="OrthoDB" id="184415at2759"/>
<proteinExistence type="inferred from homology"/>
<dbReference type="Pfam" id="PF00208">
    <property type="entry name" value="ELFV_dehydrog"/>
    <property type="match status" value="1"/>
</dbReference>
<keyword evidence="2" id="KW-0560">Oxidoreductase</keyword>
<dbReference type="AlphaFoldDB" id="A0A2T9ZKD9"/>
<reference evidence="5 6" key="1">
    <citation type="journal article" date="2018" name="MBio">
        <title>Comparative Genomics Reveals the Core Gene Toolbox for the Fungus-Insect Symbiosis.</title>
        <authorList>
            <person name="Wang Y."/>
            <person name="Stata M."/>
            <person name="Wang W."/>
            <person name="Stajich J.E."/>
            <person name="White M.M."/>
            <person name="Moncalvo J.M."/>
        </authorList>
    </citation>
    <scope>NUCLEOTIDE SEQUENCE [LARGE SCALE GENOMIC DNA]</scope>
    <source>
        <strain evidence="5 6">SC-DP-2</strain>
    </source>
</reference>
<feature type="non-terminal residue" evidence="5">
    <location>
        <position position="990"/>
    </location>
</feature>
<dbReference type="GO" id="GO:0005739">
    <property type="term" value="C:mitochondrion"/>
    <property type="evidence" value="ECO:0007669"/>
    <property type="project" value="TreeGrafter"/>
</dbReference>
<dbReference type="InterPro" id="IPR046346">
    <property type="entry name" value="Aminoacid_DH-like_N_sf"/>
</dbReference>
<dbReference type="SUPFAM" id="SSF53223">
    <property type="entry name" value="Aminoacid dehydrogenase-like, N-terminal domain"/>
    <property type="match status" value="1"/>
</dbReference>
<dbReference type="InterPro" id="IPR056365">
    <property type="entry name" value="NAD-GDH_2nd"/>
</dbReference>
<keyword evidence="3" id="KW-0520">NAD</keyword>
<dbReference type="InterPro" id="IPR055480">
    <property type="entry name" value="NAD-GDH_N"/>
</dbReference>
<dbReference type="InterPro" id="IPR016210">
    <property type="entry name" value="NAD-GDH_euk"/>
</dbReference>
<accession>A0A2T9ZKD9</accession>
<feature type="domain" description="Glutamate/phenylalanine/leucine/valine/L-tryptophan dehydrogenase C-terminal" evidence="4">
    <location>
        <begin position="641"/>
        <end position="906"/>
    </location>
</feature>
<evidence type="ECO:0000313" key="5">
    <source>
        <dbReference type="EMBL" id="PVV05086.1"/>
    </source>
</evidence>
<dbReference type="STRING" id="133381.A0A2T9ZKD9"/>
<evidence type="ECO:0000256" key="3">
    <source>
        <dbReference type="ARBA" id="ARBA00023027"/>
    </source>
</evidence>
<evidence type="ECO:0000313" key="6">
    <source>
        <dbReference type="Proteomes" id="UP000245609"/>
    </source>
</evidence>
<dbReference type="SMART" id="SM00839">
    <property type="entry name" value="ELFV_dehydrog"/>
    <property type="match status" value="1"/>
</dbReference>
<name>A0A2T9ZKD9_9FUNG</name>
<dbReference type="InterPro" id="IPR006096">
    <property type="entry name" value="Glu/Leu/Phe/Val/Trp_DH_C"/>
</dbReference>
<dbReference type="Pfam" id="PF23152">
    <property type="entry name" value="GDH_2nd"/>
    <property type="match status" value="1"/>
</dbReference>
<dbReference type="PANTHER" id="PTHR11606:SF24">
    <property type="entry name" value="NAD-SPECIFIC GLUTAMATE DEHYDROGENASE"/>
    <property type="match status" value="1"/>
</dbReference>
<dbReference type="Gene3D" id="3.40.50.720">
    <property type="entry name" value="NAD(P)-binding Rossmann-like Domain"/>
    <property type="match status" value="1"/>
</dbReference>
<dbReference type="InterPro" id="IPR036291">
    <property type="entry name" value="NAD(P)-bd_dom_sf"/>
</dbReference>
<dbReference type="EMBL" id="MBFS01000041">
    <property type="protein sequence ID" value="PVV05086.1"/>
    <property type="molecule type" value="Genomic_DNA"/>
</dbReference>
<dbReference type="PIRSF" id="PIRSF000184">
    <property type="entry name" value="GDH_NAD"/>
    <property type="match status" value="1"/>
</dbReference>
<evidence type="ECO:0000259" key="4">
    <source>
        <dbReference type="SMART" id="SM00839"/>
    </source>
</evidence>
<sequence length="990" mass="111706">MTNTTTSDYTKNVFADKSQHRQRVSEILKKIGYIPETLLESEIGWFYETLGMDDLYFMMEEPDVVANHIIGIYASTLSGICKKQKFLDINFDRMDEDSAVFIHTSVPGVSRTEGPHQENIIDEKYLDVSIPNCSYRLESYRSLGTLSKSFSSSVRAYFINKCQFVNPSPSNEEVHDITQVADKTFLAKATQVTLNQYQTLMNTAIERAGPVIKKVIDDQNEIYKILIAYRQGSTKGYFSGLSDLYHYYGLSSQRKFVEQFSNGITVISLNFVQPASIGYDEFVECINNVSREASLLYCLPSSPLQTMFQKGILSVQETVYAHVCWIFTQHFLNRLGSEYSSLDNILDKQKTESIKILDQLKKRLRQETFTTETILSIVQNKPSSIKMLYRHFVQTHCIVTSTEQLHPSKSLVKMNQLQPLSDSDVEYEINNTAANNSELLVMKSFLNFNMHVLKTNFFQSTKVALSFRLDPSFLSQTEYPEKPYGIFFVVGAEFRGFHVRFQDIARGGIRIIQSRSNEAYIANQRSLFDENYSLALTQHKKNKDIPEGGSKGTVLLNPESQSRPFVAFEKYVDSILDLLLTGQTPGVKDRIVDLYNRPEILFFGPDEGTAGFMDWASKHALHRKAHFWKAFTTGKSQAMGGIPHDKFGMTTTGVHQYVLNILKKLNLEESSVTKFQTGGPDGDLGSNEILISKDKTTSIVDGSGVLHDPEGIDREELLKLAKNRKMISSFDISKLSKKGFRVLVEDENVTLPDGTFVRNGTNFRNNYHLNPLSEAALFVPCGGRPESINFSNVSNLIDDQGKPRFKYIVEGANLFLTQDARIKLESAGVHLFKDASSNKGGVTSSSLEVLAALAFSNEEHDKLMCKQPDGTIPEFYLKYVEQVLKTIIKNANSEFDAIWKEAEHTGKPKCVITDELSKAIVSMRAHIETTSLWENKKLKEAVLSEALPELLLDKLGLEKAMERIPESYLKAIFGGKLASEFIYKYGPNPS</sequence>
<organism evidence="5 6">
    <name type="scientific">Smittium megazygosporum</name>
    <dbReference type="NCBI Taxonomy" id="133381"/>
    <lineage>
        <taxon>Eukaryota</taxon>
        <taxon>Fungi</taxon>
        <taxon>Fungi incertae sedis</taxon>
        <taxon>Zoopagomycota</taxon>
        <taxon>Kickxellomycotina</taxon>
        <taxon>Harpellomycetes</taxon>
        <taxon>Harpellales</taxon>
        <taxon>Legeriomycetaceae</taxon>
        <taxon>Smittium</taxon>
    </lineage>
</organism>
<keyword evidence="6" id="KW-1185">Reference proteome</keyword>
<dbReference type="GO" id="GO:0006538">
    <property type="term" value="P:L-glutamate catabolic process"/>
    <property type="evidence" value="ECO:0007669"/>
    <property type="project" value="InterPro"/>
</dbReference>
<dbReference type="Proteomes" id="UP000245609">
    <property type="component" value="Unassembled WGS sequence"/>
</dbReference>
<evidence type="ECO:0000256" key="2">
    <source>
        <dbReference type="ARBA" id="ARBA00023002"/>
    </source>
</evidence>
<dbReference type="Pfam" id="PF23147">
    <property type="entry name" value="GDH2_N"/>
    <property type="match status" value="1"/>
</dbReference>
<protein>
    <recommendedName>
        <fullName evidence="4">Glutamate/phenylalanine/leucine/valine/L-tryptophan dehydrogenase C-terminal domain-containing protein</fullName>
    </recommendedName>
</protein>
<dbReference type="SUPFAM" id="SSF51735">
    <property type="entry name" value="NAD(P)-binding Rossmann-fold domains"/>
    <property type="match status" value="1"/>
</dbReference>
<dbReference type="PANTHER" id="PTHR11606">
    <property type="entry name" value="GLUTAMATE DEHYDROGENASE"/>
    <property type="match status" value="1"/>
</dbReference>
<gene>
    <name evidence="5" type="ORF">BB560_000392</name>
</gene>
<comment type="similarity">
    <text evidence="1">Belongs to the Glu/Leu/Phe/Val dehydrogenases family.</text>
</comment>
<dbReference type="GO" id="GO:0004352">
    <property type="term" value="F:glutamate dehydrogenase (NAD+) activity"/>
    <property type="evidence" value="ECO:0007669"/>
    <property type="project" value="InterPro"/>
</dbReference>
<evidence type="ECO:0000256" key="1">
    <source>
        <dbReference type="ARBA" id="ARBA00006382"/>
    </source>
</evidence>
<comment type="caution">
    <text evidence="5">The sequence shown here is derived from an EMBL/GenBank/DDBJ whole genome shotgun (WGS) entry which is preliminary data.</text>
</comment>